<reference evidence="3 4" key="1">
    <citation type="submission" date="2014-07" db="EMBL/GenBank/DDBJ databases">
        <authorList>
            <person name="Zhang J.E."/>
            <person name="Yang H."/>
            <person name="Guo J."/>
            <person name="Deng Z."/>
            <person name="Luo H."/>
            <person name="Luo M."/>
            <person name="Zhao B."/>
        </authorList>
    </citation>
    <scope>NUCLEOTIDE SEQUENCE [LARGE SCALE GENOMIC DNA]</scope>
    <source>
        <strain evidence="3 4">1CP</strain>
    </source>
</reference>
<evidence type="ECO:0000313" key="4">
    <source>
        <dbReference type="Proteomes" id="UP000186108"/>
    </source>
</evidence>
<dbReference type="Pfam" id="PF02734">
    <property type="entry name" value="Dak2"/>
    <property type="match status" value="1"/>
</dbReference>
<sequence length="570" mass="58537">MAPELPMDGRVLESWARTAVAGLEKRCEEINSLNVFPIPDSDTGTNLLFTMRAALGAIDEYAGTASGTKDVRQVAIALARGAVAGARGNSGVILSQVLRGVAEAAVTSAVDTRTVRTGLLMATNLVTDAVSYLVEGTIVTVLRCAADAAAEFPDEAPIAVTARAAADAAASALTRTPSQLDVLGTAGVVDAGGLGLVVILDALVTAVTGAPPDRAPIALHVPRRTPSTHRAEPVPVVAPPASQGPHAHPGPGPDCDEGSDQDFEVMYLVAESDEARMGELRTTLNALGDSIVIVGDGGGGWSVHVHCTDAGAAVEAGLSAGRIHGIRVSSFLVDARDQGLLVPPVRTRPDQGERGIVAVVAGDGAAELFASEGATVLRCDDAPVTRAQLLGIIRQMGRTEVLVLPNGALTAQELVAVSAAARDARHEVLLLATSAMVQGLASLAVHDPEREAVDDAFAMSEAAAATRWGSLRIARERALTYVGTCEPGDGIGLMGHEVIVIEPDAVAAGRRLVDLVLGAGGELVTLLMGSEAPEGLDTELADHISQRHPGVEVMIYHGGQPGDLLQLGVE</sequence>
<feature type="region of interest" description="Disordered" evidence="1">
    <location>
        <begin position="224"/>
        <end position="259"/>
    </location>
</feature>
<evidence type="ECO:0000259" key="2">
    <source>
        <dbReference type="PROSITE" id="PS51480"/>
    </source>
</evidence>
<dbReference type="PATRIC" id="fig|37919.13.peg.2876"/>
<dbReference type="InterPro" id="IPR048394">
    <property type="entry name" value="FakA-like_M"/>
</dbReference>
<dbReference type="NCBIfam" id="TIGR03599">
    <property type="entry name" value="YloV"/>
    <property type="match status" value="1"/>
</dbReference>
<dbReference type="SUPFAM" id="SSF101473">
    <property type="entry name" value="DhaL-like"/>
    <property type="match status" value="1"/>
</dbReference>
<dbReference type="InterPro" id="IPR036117">
    <property type="entry name" value="DhaL_dom_sf"/>
</dbReference>
<dbReference type="Pfam" id="PF21645">
    <property type="entry name" value="FakA-like_M"/>
    <property type="match status" value="1"/>
</dbReference>
<gene>
    <name evidence="3" type="ORF">R1CP_13995</name>
</gene>
<keyword evidence="3" id="KW-0418">Kinase</keyword>
<dbReference type="GO" id="GO:0004371">
    <property type="term" value="F:glycerone kinase activity"/>
    <property type="evidence" value="ECO:0007669"/>
    <property type="project" value="InterPro"/>
</dbReference>
<dbReference type="PANTHER" id="PTHR33434:SF4">
    <property type="entry name" value="PHOSPHATASE PROTEIN"/>
    <property type="match status" value="1"/>
</dbReference>
<accession>A0A1B1K4F7</accession>
<dbReference type="Proteomes" id="UP000186108">
    <property type="component" value="Chromosome"/>
</dbReference>
<dbReference type="AlphaFoldDB" id="A0A1B1K4F7"/>
<evidence type="ECO:0000313" key="3">
    <source>
        <dbReference type="EMBL" id="ANS27503.1"/>
    </source>
</evidence>
<dbReference type="InterPro" id="IPR004007">
    <property type="entry name" value="DhaL_dom"/>
</dbReference>
<dbReference type="EMBL" id="CP009111">
    <property type="protein sequence ID" value="ANS27503.1"/>
    <property type="molecule type" value="Genomic_DNA"/>
</dbReference>
<dbReference type="PANTHER" id="PTHR33434">
    <property type="entry name" value="DEGV DOMAIN-CONTAINING PROTEIN DR_1986-RELATED"/>
    <property type="match status" value="1"/>
</dbReference>
<dbReference type="GO" id="GO:0006071">
    <property type="term" value="P:glycerol metabolic process"/>
    <property type="evidence" value="ECO:0007669"/>
    <property type="project" value="InterPro"/>
</dbReference>
<dbReference type="PROSITE" id="PS51480">
    <property type="entry name" value="DHAL"/>
    <property type="match status" value="1"/>
</dbReference>
<dbReference type="InterPro" id="IPR050270">
    <property type="entry name" value="DegV_domain_contain"/>
</dbReference>
<proteinExistence type="predicted"/>
<organism evidence="3 4">
    <name type="scientific">Rhodococcus opacus</name>
    <name type="common">Nocardia opaca</name>
    <dbReference type="NCBI Taxonomy" id="37919"/>
    <lineage>
        <taxon>Bacteria</taxon>
        <taxon>Bacillati</taxon>
        <taxon>Actinomycetota</taxon>
        <taxon>Actinomycetes</taxon>
        <taxon>Mycobacteriales</taxon>
        <taxon>Nocardiaceae</taxon>
        <taxon>Rhodococcus</taxon>
    </lineage>
</organism>
<evidence type="ECO:0000256" key="1">
    <source>
        <dbReference type="SAM" id="MobiDB-lite"/>
    </source>
</evidence>
<name>A0A1B1K4F7_RHOOP</name>
<dbReference type="Pfam" id="PF13684">
    <property type="entry name" value="FakA-like_C"/>
    <property type="match status" value="1"/>
</dbReference>
<dbReference type="SMART" id="SM01121">
    <property type="entry name" value="Dak1_2"/>
    <property type="match status" value="1"/>
</dbReference>
<dbReference type="InterPro" id="IPR033470">
    <property type="entry name" value="FakA-like_C"/>
</dbReference>
<dbReference type="InterPro" id="IPR019986">
    <property type="entry name" value="YloV-like"/>
</dbReference>
<dbReference type="Gene3D" id="1.25.40.340">
    <property type="match status" value="1"/>
</dbReference>
<protein>
    <submittedName>
        <fullName evidence="3">Kinase related to hydroxyacetone kinase</fullName>
    </submittedName>
</protein>
<dbReference type="SMART" id="SM01120">
    <property type="entry name" value="Dak2"/>
    <property type="match status" value="1"/>
</dbReference>
<keyword evidence="3" id="KW-0808">Transferase</keyword>
<feature type="domain" description="DhaL" evidence="2">
    <location>
        <begin position="10"/>
        <end position="205"/>
    </location>
</feature>